<dbReference type="OrthoDB" id="261142at2"/>
<accession>A0A5C5YET8</accession>
<gene>
    <name evidence="1" type="ORF">CA85_11630</name>
</gene>
<proteinExistence type="predicted"/>
<dbReference type="AlphaFoldDB" id="A0A5C5YET8"/>
<name>A0A5C5YET8_9BACT</name>
<evidence type="ECO:0000313" key="1">
    <source>
        <dbReference type="EMBL" id="TWT74276.1"/>
    </source>
</evidence>
<reference evidence="1 2" key="1">
    <citation type="submission" date="2019-02" db="EMBL/GenBank/DDBJ databases">
        <title>Deep-cultivation of Planctomycetes and their phenomic and genomic characterization uncovers novel biology.</title>
        <authorList>
            <person name="Wiegand S."/>
            <person name="Jogler M."/>
            <person name="Boedeker C."/>
            <person name="Pinto D."/>
            <person name="Vollmers J."/>
            <person name="Rivas-Marin E."/>
            <person name="Kohn T."/>
            <person name="Peeters S.H."/>
            <person name="Heuer A."/>
            <person name="Rast P."/>
            <person name="Oberbeckmann S."/>
            <person name="Bunk B."/>
            <person name="Jeske O."/>
            <person name="Meyerdierks A."/>
            <person name="Storesund J.E."/>
            <person name="Kallscheuer N."/>
            <person name="Luecker S."/>
            <person name="Lage O.M."/>
            <person name="Pohl T."/>
            <person name="Merkel B.J."/>
            <person name="Hornburger P."/>
            <person name="Mueller R.-W."/>
            <person name="Bruemmer F."/>
            <person name="Labrenz M."/>
            <person name="Spormann A.M."/>
            <person name="Op Den Camp H."/>
            <person name="Overmann J."/>
            <person name="Amann R."/>
            <person name="Jetten M.S.M."/>
            <person name="Mascher T."/>
            <person name="Medema M.H."/>
            <person name="Devos D.P."/>
            <person name="Kaster A.-K."/>
            <person name="Ovreas L."/>
            <person name="Rohde M."/>
            <person name="Galperin M.Y."/>
            <person name="Jogler C."/>
        </authorList>
    </citation>
    <scope>NUCLEOTIDE SEQUENCE [LARGE SCALE GENOMIC DNA]</scope>
    <source>
        <strain evidence="1 2">CA85</strain>
    </source>
</reference>
<dbReference type="EMBL" id="SJPK01000002">
    <property type="protein sequence ID" value="TWT74276.1"/>
    <property type="molecule type" value="Genomic_DNA"/>
</dbReference>
<organism evidence="1 2">
    <name type="scientific">Allorhodopirellula solitaria</name>
    <dbReference type="NCBI Taxonomy" id="2527987"/>
    <lineage>
        <taxon>Bacteria</taxon>
        <taxon>Pseudomonadati</taxon>
        <taxon>Planctomycetota</taxon>
        <taxon>Planctomycetia</taxon>
        <taxon>Pirellulales</taxon>
        <taxon>Pirellulaceae</taxon>
        <taxon>Allorhodopirellula</taxon>
    </lineage>
</organism>
<comment type="caution">
    <text evidence="1">The sequence shown here is derived from an EMBL/GenBank/DDBJ whole genome shotgun (WGS) entry which is preliminary data.</text>
</comment>
<evidence type="ECO:0000313" key="2">
    <source>
        <dbReference type="Proteomes" id="UP000318053"/>
    </source>
</evidence>
<sequence>MYRNYLATALILTITGLLLPAELLAQYGVYGPYGRRGGSTAAGDQMRGAGALAVGLGQGSLLESMSATQLQKALQERLKLRQESLEGYYNNKAFREEELKRKTAEGVANYKAAAKRSTHKRLSKSQIHPSTGELYWPKPLDAKELEPYRRPIEESLAKRGSPGETYDRFDYLKVAKMLNLISEAVDSIKDKLDAAEVVALKQYLEQIDYDARFNAADERIDY</sequence>
<protein>
    <submittedName>
        <fullName evidence="1">Uncharacterized protein</fullName>
    </submittedName>
</protein>
<keyword evidence="2" id="KW-1185">Reference proteome</keyword>
<dbReference type="RefSeq" id="WP_146390277.1">
    <property type="nucleotide sequence ID" value="NZ_SJPK01000002.1"/>
</dbReference>
<dbReference type="Proteomes" id="UP000318053">
    <property type="component" value="Unassembled WGS sequence"/>
</dbReference>